<dbReference type="OrthoDB" id="74360at2759"/>
<evidence type="ECO:0000256" key="4">
    <source>
        <dbReference type="ARBA" id="ARBA00023002"/>
    </source>
</evidence>
<keyword evidence="3" id="KW-0274">FAD</keyword>
<dbReference type="GO" id="GO:0050660">
    <property type="term" value="F:flavin adenine dinucleotide binding"/>
    <property type="evidence" value="ECO:0007669"/>
    <property type="project" value="InterPro"/>
</dbReference>
<gene>
    <name evidence="6" type="ORF">GMOD_00009961</name>
</gene>
<comment type="similarity">
    <text evidence="1">Belongs to the FAD-binding monooxygenase family.</text>
</comment>
<accession>A0A3M7M1H0</accession>
<evidence type="ECO:0000256" key="5">
    <source>
        <dbReference type="SAM" id="MobiDB-lite"/>
    </source>
</evidence>
<dbReference type="Gene3D" id="3.50.50.60">
    <property type="entry name" value="FAD/NAD(P)-binding domain"/>
    <property type="match status" value="2"/>
</dbReference>
<dbReference type="PANTHER" id="PTHR42877:SF7">
    <property type="entry name" value="FLAVIN-BINDING MONOOXYGENASE-RELATED"/>
    <property type="match status" value="1"/>
</dbReference>
<dbReference type="AlphaFoldDB" id="A0A3M7M1H0"/>
<dbReference type="InterPro" id="IPR020946">
    <property type="entry name" value="Flavin_mOase-like"/>
</dbReference>
<dbReference type="InterPro" id="IPR051209">
    <property type="entry name" value="FAD-bind_Monooxygenase_sf"/>
</dbReference>
<dbReference type="EMBL" id="KE747815">
    <property type="protein sequence ID" value="RMZ68347.1"/>
    <property type="molecule type" value="Genomic_DNA"/>
</dbReference>
<name>A0A3M7M1H0_9PLEO</name>
<dbReference type="PANTHER" id="PTHR42877">
    <property type="entry name" value="L-ORNITHINE N(5)-MONOOXYGENASE-RELATED"/>
    <property type="match status" value="1"/>
</dbReference>
<keyword evidence="2" id="KW-0285">Flavoprotein</keyword>
<dbReference type="GO" id="GO:0050661">
    <property type="term" value="F:NADP binding"/>
    <property type="evidence" value="ECO:0007669"/>
    <property type="project" value="InterPro"/>
</dbReference>
<evidence type="ECO:0000313" key="6">
    <source>
        <dbReference type="EMBL" id="RMZ68347.1"/>
    </source>
</evidence>
<dbReference type="InterPro" id="IPR036188">
    <property type="entry name" value="FAD/NAD-bd_sf"/>
</dbReference>
<dbReference type="Pfam" id="PF00743">
    <property type="entry name" value="FMO-like"/>
    <property type="match status" value="1"/>
</dbReference>
<feature type="compositionally biased region" description="Basic and acidic residues" evidence="5">
    <location>
        <begin position="1"/>
        <end position="14"/>
    </location>
</feature>
<evidence type="ECO:0000256" key="3">
    <source>
        <dbReference type="ARBA" id="ARBA00022827"/>
    </source>
</evidence>
<keyword evidence="6" id="KW-0503">Monooxygenase</keyword>
<keyword evidence="7" id="KW-1185">Reference proteome</keyword>
<organism evidence="6 7">
    <name type="scientific">Pyrenophora seminiperda CCB06</name>
    <dbReference type="NCBI Taxonomy" id="1302712"/>
    <lineage>
        <taxon>Eukaryota</taxon>
        <taxon>Fungi</taxon>
        <taxon>Dikarya</taxon>
        <taxon>Ascomycota</taxon>
        <taxon>Pezizomycotina</taxon>
        <taxon>Dothideomycetes</taxon>
        <taxon>Pleosporomycetidae</taxon>
        <taxon>Pleosporales</taxon>
        <taxon>Pleosporineae</taxon>
        <taxon>Pleosporaceae</taxon>
        <taxon>Pyrenophora</taxon>
    </lineage>
</organism>
<dbReference type="GO" id="GO:0004499">
    <property type="term" value="F:N,N-dimethylaniline monooxygenase activity"/>
    <property type="evidence" value="ECO:0007669"/>
    <property type="project" value="InterPro"/>
</dbReference>
<keyword evidence="4" id="KW-0560">Oxidoreductase</keyword>
<protein>
    <submittedName>
        <fullName evidence="6">Sterigmatocystin biosynthesis monooxygenase stcW</fullName>
    </submittedName>
</protein>
<evidence type="ECO:0000256" key="1">
    <source>
        <dbReference type="ARBA" id="ARBA00010139"/>
    </source>
</evidence>
<evidence type="ECO:0000256" key="2">
    <source>
        <dbReference type="ARBA" id="ARBA00022630"/>
    </source>
</evidence>
<dbReference type="SUPFAM" id="SSF51905">
    <property type="entry name" value="FAD/NAD(P)-binding domain"/>
    <property type="match status" value="2"/>
</dbReference>
<reference evidence="6 7" key="1">
    <citation type="journal article" date="2014" name="PLoS ONE">
        <title>De novo Genome Assembly of the Fungal Plant Pathogen Pyrenophora semeniperda.</title>
        <authorList>
            <person name="Soliai M.M."/>
            <person name="Meyer S.E."/>
            <person name="Udall J.A."/>
            <person name="Elzinga D.E."/>
            <person name="Hermansen R.A."/>
            <person name="Bodily P.M."/>
            <person name="Hart A.A."/>
            <person name="Coleman C.E."/>
        </authorList>
    </citation>
    <scope>NUCLEOTIDE SEQUENCE [LARGE SCALE GENOMIC DNA]</scope>
    <source>
        <strain evidence="6 7">CCB06</strain>
        <tissue evidence="6">Mycelium</tissue>
    </source>
</reference>
<feature type="region of interest" description="Disordered" evidence="5">
    <location>
        <begin position="1"/>
        <end position="23"/>
    </location>
</feature>
<sequence>MTSSKALERPDSGEVRSVLTGTDGPTITGLPPLYNHCIDDARRMKVICIGAGFSGVLAAIRFPQRISNLDLIVYEKNADVGGTWLENKLGTSCLIVFTTSYPGVRCDVPSAAYQFTFESNSQWSEYYCAGGEIEEYVKQTAYKYGAYRYIKFHSELTKALWDEEKGKWHVTLRNVQTGEVFEDSCDFLLLATGILNNWKWPDIAGRESFKGKMVHSARWDPSLTSETMKDQEIALIGAGSTGIQILPQIQPVAKRVDHYMSSKTWISPIGFGSEELEARNAIVRHSSEELQKFRDDPASYKAWRAKIEKIVNAAASITILDTPDQKDFFLINREAMAKKLAKKPEIMKALEPSWPPGCRRLTPGPGYLEALVEDNVEFVSTKIKRITPSGIETVDGKQRHVDLIICATGFDTSLKQPMPILGRNGVSLNDIWKDNPESYLGIFPPEMPNMMRFIGPNGACGIGGLLLVIEAACEYMIKVVQKAQREYIKAVTPKAEALRMFVQHTDRYFEKTIYTQPCKSWMKRGAERGRIVTIWPGSAIHIIEAYKHPRWEDFDYTYSPDTADNHLAWLGNGMTVLQEQGNHTAEYLDLVDQPPVINNDAIDAARVNGVIPGAQ</sequence>
<dbReference type="Proteomes" id="UP000265663">
    <property type="component" value="Unassembled WGS sequence"/>
</dbReference>
<evidence type="ECO:0000313" key="7">
    <source>
        <dbReference type="Proteomes" id="UP000265663"/>
    </source>
</evidence>
<proteinExistence type="inferred from homology"/>